<dbReference type="RefSeq" id="WP_021283545.1">
    <property type="nucleotide sequence ID" value="NZ_JAGGLL010000026.1"/>
</dbReference>
<feature type="domain" description="HTH marR-type" evidence="4">
    <location>
        <begin position="6"/>
        <end position="147"/>
    </location>
</feature>
<evidence type="ECO:0000259" key="4">
    <source>
        <dbReference type="PROSITE" id="PS50995"/>
    </source>
</evidence>
<dbReference type="InterPro" id="IPR000835">
    <property type="entry name" value="HTH_MarR-typ"/>
</dbReference>
<dbReference type="SMART" id="SM00347">
    <property type="entry name" value="HTH_MARR"/>
    <property type="match status" value="1"/>
</dbReference>
<dbReference type="SUPFAM" id="SSF46785">
    <property type="entry name" value="Winged helix' DNA-binding domain"/>
    <property type="match status" value="1"/>
</dbReference>
<proteinExistence type="predicted"/>
<name>A0ABS4K680_9CLOT</name>
<evidence type="ECO:0000313" key="6">
    <source>
        <dbReference type="Proteomes" id="UP001519308"/>
    </source>
</evidence>
<evidence type="ECO:0000256" key="2">
    <source>
        <dbReference type="ARBA" id="ARBA00023125"/>
    </source>
</evidence>
<keyword evidence="6" id="KW-1185">Reference proteome</keyword>
<dbReference type="PANTHER" id="PTHR42756">
    <property type="entry name" value="TRANSCRIPTIONAL REGULATOR, MARR"/>
    <property type="match status" value="1"/>
</dbReference>
<keyword evidence="1" id="KW-0805">Transcription regulation</keyword>
<dbReference type="InterPro" id="IPR011991">
    <property type="entry name" value="ArsR-like_HTH"/>
</dbReference>
<gene>
    <name evidence="5" type="ORF">J2Z44_003128</name>
</gene>
<dbReference type="PANTHER" id="PTHR42756:SF1">
    <property type="entry name" value="TRANSCRIPTIONAL REPRESSOR OF EMRAB OPERON"/>
    <property type="match status" value="1"/>
</dbReference>
<dbReference type="EMBL" id="JAGGLL010000026">
    <property type="protein sequence ID" value="MBP2023291.1"/>
    <property type="molecule type" value="Genomic_DNA"/>
</dbReference>
<dbReference type="PROSITE" id="PS50995">
    <property type="entry name" value="HTH_MARR_2"/>
    <property type="match status" value="1"/>
</dbReference>
<reference evidence="5 6" key="1">
    <citation type="submission" date="2021-03" db="EMBL/GenBank/DDBJ databases">
        <title>Genomic Encyclopedia of Type Strains, Phase IV (KMG-IV): sequencing the most valuable type-strain genomes for metagenomic binning, comparative biology and taxonomic classification.</title>
        <authorList>
            <person name="Goeker M."/>
        </authorList>
    </citation>
    <scope>NUCLEOTIDE SEQUENCE [LARGE SCALE GENOMIC DNA]</scope>
    <source>
        <strain evidence="5 6">DSM 28650</strain>
    </source>
</reference>
<sequence length="147" mass="17047">MEQEKYEQLVENLFLIMPLLKKKLVKQDLYSEEMDLSPSHIHILLALEEMGSLSISELAKTVMVSKTNMTPLIQKLIDKNYVERTYDKKDRRYIHISLTEAGNGFLENHKALVINGLKGKIAKFNEEELEKFLISLEALKKLLNNIE</sequence>
<dbReference type="Gene3D" id="1.10.10.10">
    <property type="entry name" value="Winged helix-like DNA-binding domain superfamily/Winged helix DNA-binding domain"/>
    <property type="match status" value="1"/>
</dbReference>
<dbReference type="PRINTS" id="PR00598">
    <property type="entry name" value="HTHMARR"/>
</dbReference>
<comment type="caution">
    <text evidence="5">The sequence shown here is derived from an EMBL/GenBank/DDBJ whole genome shotgun (WGS) entry which is preliminary data.</text>
</comment>
<dbReference type="InterPro" id="IPR036388">
    <property type="entry name" value="WH-like_DNA-bd_sf"/>
</dbReference>
<accession>A0ABS4K680</accession>
<keyword evidence="2 5" id="KW-0238">DNA-binding</keyword>
<organism evidence="5 6">
    <name type="scientific">Clostridium punense</name>
    <dbReference type="NCBI Taxonomy" id="1054297"/>
    <lineage>
        <taxon>Bacteria</taxon>
        <taxon>Bacillati</taxon>
        <taxon>Bacillota</taxon>
        <taxon>Clostridia</taxon>
        <taxon>Eubacteriales</taxon>
        <taxon>Clostridiaceae</taxon>
        <taxon>Clostridium</taxon>
    </lineage>
</organism>
<protein>
    <submittedName>
        <fullName evidence="5">DNA-binding MarR family transcriptional regulator</fullName>
    </submittedName>
</protein>
<dbReference type="GO" id="GO:0003677">
    <property type="term" value="F:DNA binding"/>
    <property type="evidence" value="ECO:0007669"/>
    <property type="project" value="UniProtKB-KW"/>
</dbReference>
<evidence type="ECO:0000256" key="3">
    <source>
        <dbReference type="ARBA" id="ARBA00023163"/>
    </source>
</evidence>
<dbReference type="Pfam" id="PF01047">
    <property type="entry name" value="MarR"/>
    <property type="match status" value="1"/>
</dbReference>
<keyword evidence="3" id="KW-0804">Transcription</keyword>
<dbReference type="Proteomes" id="UP001519308">
    <property type="component" value="Unassembled WGS sequence"/>
</dbReference>
<dbReference type="InterPro" id="IPR036390">
    <property type="entry name" value="WH_DNA-bd_sf"/>
</dbReference>
<evidence type="ECO:0000313" key="5">
    <source>
        <dbReference type="EMBL" id="MBP2023291.1"/>
    </source>
</evidence>
<evidence type="ECO:0000256" key="1">
    <source>
        <dbReference type="ARBA" id="ARBA00023015"/>
    </source>
</evidence>
<dbReference type="CDD" id="cd00090">
    <property type="entry name" value="HTH_ARSR"/>
    <property type="match status" value="1"/>
</dbReference>